<dbReference type="KEGG" id="jre:118349176"/>
<keyword evidence="2" id="KW-1185">Reference proteome</keyword>
<evidence type="ECO:0000313" key="2">
    <source>
        <dbReference type="Proteomes" id="UP000235220"/>
    </source>
</evidence>
<feature type="domain" description="Reverse transcriptase Ty1/copia-type" evidence="1">
    <location>
        <begin position="56"/>
        <end position="183"/>
    </location>
</feature>
<evidence type="ECO:0000259" key="1">
    <source>
        <dbReference type="Pfam" id="PF07727"/>
    </source>
</evidence>
<reference evidence="3" key="1">
    <citation type="submission" date="2025-08" db="UniProtKB">
        <authorList>
            <consortium name="RefSeq"/>
        </authorList>
    </citation>
    <scope>IDENTIFICATION</scope>
    <source>
        <tissue evidence="3">Leaves</tissue>
    </source>
</reference>
<name>A0A6P9F1J0_JUGRE</name>
<gene>
    <name evidence="3" type="primary">LOC118349176</name>
</gene>
<organism evidence="2 3">
    <name type="scientific">Juglans regia</name>
    <name type="common">English walnut</name>
    <dbReference type="NCBI Taxonomy" id="51240"/>
    <lineage>
        <taxon>Eukaryota</taxon>
        <taxon>Viridiplantae</taxon>
        <taxon>Streptophyta</taxon>
        <taxon>Embryophyta</taxon>
        <taxon>Tracheophyta</taxon>
        <taxon>Spermatophyta</taxon>
        <taxon>Magnoliopsida</taxon>
        <taxon>eudicotyledons</taxon>
        <taxon>Gunneridae</taxon>
        <taxon>Pentapetalae</taxon>
        <taxon>rosids</taxon>
        <taxon>fabids</taxon>
        <taxon>Fagales</taxon>
        <taxon>Juglandaceae</taxon>
        <taxon>Juglans</taxon>
    </lineage>
</organism>
<dbReference type="AlphaFoldDB" id="A0A6P9F1J0"/>
<dbReference type="InParanoid" id="A0A6P9F1J0"/>
<dbReference type="OrthoDB" id="411615at2759"/>
<accession>A0A6P9F1J0</accession>
<dbReference type="InterPro" id="IPR013103">
    <property type="entry name" value="RVT_2"/>
</dbReference>
<dbReference type="Pfam" id="PF07727">
    <property type="entry name" value="RVT_2"/>
    <property type="match status" value="1"/>
</dbReference>
<dbReference type="SUPFAM" id="SSF56672">
    <property type="entry name" value="DNA/RNA polymerases"/>
    <property type="match status" value="1"/>
</dbReference>
<protein>
    <submittedName>
        <fullName evidence="3">Uncharacterized mitochondrial protein AtMg00820-like</fullName>
    </submittedName>
</protein>
<dbReference type="InterPro" id="IPR043502">
    <property type="entry name" value="DNA/RNA_pol_sf"/>
</dbReference>
<dbReference type="Proteomes" id="UP000235220">
    <property type="component" value="Chromosome 8"/>
</dbReference>
<dbReference type="GeneID" id="118349176"/>
<evidence type="ECO:0000313" key="3">
    <source>
        <dbReference type="RefSeq" id="XP_035548642.1"/>
    </source>
</evidence>
<proteinExistence type="predicted"/>
<sequence length="193" mass="21889">MVERSLILEVVGVYSLATLLAPKVSVQSEPTSYKQAIKDPGWCKTIEDELEILENNHTWTLTDLPKGNEAIDCKYVYKVKFKSDGTVERLKARLVAKGYTQKEEIDYTDTFSPVAKLVTVRCLFSAAAIKGWCLYQFNENNAFLNGDLKEEIYMKKPPGYKKGQPHQVSKLLKSLYGLKQASRLELKTDIFPS</sequence>
<dbReference type="RefSeq" id="XP_035548642.1">
    <property type="nucleotide sequence ID" value="XM_035692749.1"/>
</dbReference>